<feature type="transmembrane region" description="Helical" evidence="1">
    <location>
        <begin position="6"/>
        <end position="29"/>
    </location>
</feature>
<dbReference type="Proteomes" id="UP000295735">
    <property type="component" value="Unassembled WGS sequence"/>
</dbReference>
<evidence type="ECO:0000256" key="1">
    <source>
        <dbReference type="SAM" id="Phobius"/>
    </source>
</evidence>
<evidence type="ECO:0008006" key="4">
    <source>
        <dbReference type="Google" id="ProtNLM"/>
    </source>
</evidence>
<accession>A0ABQ6R9F8</accession>
<proteinExistence type="predicted"/>
<dbReference type="RefSeq" id="WP_149458412.1">
    <property type="nucleotide sequence ID" value="NZ_SCWC02000002.1"/>
</dbReference>
<comment type="caution">
    <text evidence="2">The sequence shown here is derived from an EMBL/GenBank/DDBJ whole genome shotgun (WGS) entry which is preliminary data.</text>
</comment>
<protein>
    <recommendedName>
        <fullName evidence="4">Mid2-like cell wall stress sensor domain protein</fullName>
    </recommendedName>
</protein>
<keyword evidence="3" id="KW-1185">Reference proteome</keyword>
<reference evidence="2 3" key="1">
    <citation type="submission" date="2019-09" db="EMBL/GenBank/DDBJ databases">
        <authorList>
            <person name="Mazhar S."/>
            <person name="Altermann E."/>
            <person name="Hill C."/>
            <person name="Mcauliffe O."/>
        </authorList>
    </citation>
    <scope>NUCLEOTIDE SEQUENCE [LARGE SCALE GENOMIC DNA]</scope>
    <source>
        <strain evidence="2 3">ATCC 51831</strain>
    </source>
</reference>
<sequence length="72" mass="8139">MENNIGIVFIFLALLSFAGAVFVVIINIFNFFMEMMNEAKPKGKPNNKKYVSVIILLLGYAIFYTIGFVLIN</sequence>
<feature type="transmembrane region" description="Helical" evidence="1">
    <location>
        <begin position="50"/>
        <end position="71"/>
    </location>
</feature>
<keyword evidence="1" id="KW-1133">Transmembrane helix</keyword>
<keyword evidence="1" id="KW-0812">Transmembrane</keyword>
<evidence type="ECO:0000313" key="3">
    <source>
        <dbReference type="Proteomes" id="UP000295735"/>
    </source>
</evidence>
<dbReference type="EMBL" id="SCWC02000002">
    <property type="protein sequence ID" value="KAA1039944.1"/>
    <property type="molecule type" value="Genomic_DNA"/>
</dbReference>
<organism evidence="2 3">
    <name type="scientific">Macrococcus equipercicus</name>
    <dbReference type="NCBI Taxonomy" id="69967"/>
    <lineage>
        <taxon>Bacteria</taxon>
        <taxon>Bacillati</taxon>
        <taxon>Bacillota</taxon>
        <taxon>Bacilli</taxon>
        <taxon>Bacillales</taxon>
        <taxon>Staphylococcaceae</taxon>
        <taxon>Macrococcus</taxon>
    </lineage>
</organism>
<name>A0ABQ6R9F8_9STAP</name>
<gene>
    <name evidence="2" type="ORF">ERX35_002855</name>
</gene>
<evidence type="ECO:0000313" key="2">
    <source>
        <dbReference type="EMBL" id="KAA1039944.1"/>
    </source>
</evidence>
<keyword evidence="1" id="KW-0472">Membrane</keyword>